<feature type="region of interest" description="Disordered" evidence="1">
    <location>
        <begin position="210"/>
        <end position="230"/>
    </location>
</feature>
<name>A0A140KM74_9BASI</name>
<evidence type="ECO:0008006" key="4">
    <source>
        <dbReference type="Google" id="ProtNLM"/>
    </source>
</evidence>
<dbReference type="AlphaFoldDB" id="A0A140KM74"/>
<dbReference type="EMBL" id="LK056653">
    <property type="protein sequence ID" value="CDR87205.1"/>
    <property type="molecule type" value="Genomic_DNA"/>
</dbReference>
<dbReference type="OrthoDB" id="2556726at2759"/>
<evidence type="ECO:0000313" key="3">
    <source>
        <dbReference type="EMBL" id="CDR87205.1"/>
    </source>
</evidence>
<gene>
    <name evidence="3" type="ORF">SPSC_00331</name>
</gene>
<sequence length="595" mass="68149">MKPTDLLLSLVVLITGVFAALPPLEPIDDAIFEGLPDLSEAANVFTHHPQQHVAPSSSATSFSDTSASRPQWLPVQAHGAPSPYQQWQDARRAASANVLQHNQWQNVQSAGPAIIPHQPHWNNYQPPNSAHGYQYQHYQGQSNQPATPAIVPQQKHWNPFEPAGTADVFQHQHWSDSPRPYPAPQQLVDRGPDDLSAVVSEYKRKSLVFRSGSSSQEPSIHSTWQPGPEQPHYPVQPASYYEFDSDSPPAFVHVSKSLYEGHPLLHLANRPAKVVYQEDAAADEVIVLLKDDLQIRRQGRPPPPRALLPSEVETATSNLNDLLRRWRPFKEYILGGRRFLVLFLRTQTELTLKKVKNAASIWEFTTDGRQTVMLCRGFYGIDTTYFKDFAGIQTEHIYNVRIEQKREKLPQGVPNRLEIMLKVDEDHIPFETRRVRVLKSKQIVDSDPVQAAKFSYLRQEGIEQAYSDWLSRYPKRNKNDPSLWQELRPPEDSQQAEEWHRSFGKQMFESFMRRSALREVEYDGETYFLSHHPGYKRKPLPSTPFAAIWKHENDGQQDHLVAVGLYPIKRTQFNTAVLHSKALNRKFKLVLSRNM</sequence>
<accession>A0A140KM74</accession>
<evidence type="ECO:0000256" key="2">
    <source>
        <dbReference type="SAM" id="SignalP"/>
    </source>
</evidence>
<reference evidence="3" key="1">
    <citation type="submission" date="2014-06" db="EMBL/GenBank/DDBJ databases">
        <authorList>
            <person name="Ju J."/>
            <person name="Zhang J."/>
        </authorList>
    </citation>
    <scope>NUCLEOTIDE SEQUENCE</scope>
    <source>
        <strain evidence="3">SscI8</strain>
    </source>
</reference>
<proteinExistence type="predicted"/>
<protein>
    <recommendedName>
        <fullName evidence="4">Effector family protein Eff1</fullName>
    </recommendedName>
</protein>
<feature type="signal peptide" evidence="2">
    <location>
        <begin position="1"/>
        <end position="19"/>
    </location>
</feature>
<feature type="compositionally biased region" description="Polar residues" evidence="1">
    <location>
        <begin position="211"/>
        <end position="225"/>
    </location>
</feature>
<feature type="compositionally biased region" description="Low complexity" evidence="1">
    <location>
        <begin position="56"/>
        <end position="68"/>
    </location>
</feature>
<feature type="region of interest" description="Disordered" evidence="1">
    <location>
        <begin position="49"/>
        <end position="69"/>
    </location>
</feature>
<feature type="chain" id="PRO_5007303127" description="Effector family protein Eff1" evidence="2">
    <location>
        <begin position="20"/>
        <end position="595"/>
    </location>
</feature>
<keyword evidence="2" id="KW-0732">Signal</keyword>
<organism evidence="3">
    <name type="scientific">Sporisorium scitamineum</name>
    <dbReference type="NCBI Taxonomy" id="49012"/>
    <lineage>
        <taxon>Eukaryota</taxon>
        <taxon>Fungi</taxon>
        <taxon>Dikarya</taxon>
        <taxon>Basidiomycota</taxon>
        <taxon>Ustilaginomycotina</taxon>
        <taxon>Ustilaginomycetes</taxon>
        <taxon>Ustilaginales</taxon>
        <taxon>Ustilaginaceae</taxon>
        <taxon>Sporisorium</taxon>
    </lineage>
</organism>
<evidence type="ECO:0000256" key="1">
    <source>
        <dbReference type="SAM" id="MobiDB-lite"/>
    </source>
</evidence>